<evidence type="ECO:0000313" key="3">
    <source>
        <dbReference type="Proteomes" id="UP000283269"/>
    </source>
</evidence>
<dbReference type="OrthoDB" id="2505887at2759"/>
<keyword evidence="3" id="KW-1185">Reference proteome</keyword>
<accession>A0A409XL23</accession>
<reference evidence="2 3" key="1">
    <citation type="journal article" date="2018" name="Evol. Lett.">
        <title>Horizontal gene cluster transfer increased hallucinogenic mushroom diversity.</title>
        <authorList>
            <person name="Reynolds H.T."/>
            <person name="Vijayakumar V."/>
            <person name="Gluck-Thaler E."/>
            <person name="Korotkin H.B."/>
            <person name="Matheny P.B."/>
            <person name="Slot J.C."/>
        </authorList>
    </citation>
    <scope>NUCLEOTIDE SEQUENCE [LARGE SCALE GENOMIC DNA]</scope>
    <source>
        <strain evidence="2 3">2631</strain>
    </source>
</reference>
<evidence type="ECO:0000313" key="2">
    <source>
        <dbReference type="EMBL" id="PPQ91437.1"/>
    </source>
</evidence>
<sequence length="959" mass="105772">MEDTTPHITFISRRKSAKAASDAFAGQLGSDSSSEAEAESSTGKRRASGQLVRSGKKLRTKNKPGPVNMSSLAGGDTAPRPPTLAISTQATESTSTIASSAPNVANFAEDKSALTSIQLAQIFGSEELSDLTSLSSDEDPPSPDDVEPKHKLLAKPFPLTAFQQPISTATTSILTFPKPMTSILTSSKATTSRVITPKSSTSAHIKAKGKPKPIYKEFTMDSYVWTLVKPETLRVYDDQAQDEEKGLWWPGKIQRCRTNDAPLKVRLFGEGAETVQITSPSKDNIIPQSTPFTKMKFKDPTYVSRRALYVDQVSSINVQDSDQEGTKERWKAAVKDMKRDAKIITIDDSCSDSDVGSLSATDDEDLPVYVKSIPSTSKSISAPPKAFFSQGNSKGVVKKKWKDKEKGKTIIMEEPDVLLEIPGELVLARDRAHTNIYWPAKIEAYVPAAKPTQPGKYTLTWVDSSSQHVPRNWFYIFSDAEFATCEIGKYDSFYVEKEDDPDEDDLIPPEDRSLSPVPLEPPPSQEDFRNLTIREQFAYTKGVLRAILDGRYMPSRQKHEDFVKGGKWRKNVTNSAAMWGLMDPKDVKSVDKLVQKWCMRGEDEYHTMDIIEDHSQEPIVIDRVQEQARLDNHEAPSLPITPQASGNDTRPDSTAIKTTADDNVQEESQSVELSLPLPTFNHHQPAESTLPPTSTDDAQADSTTLDPSAIDQVQEEQKLGQSIQSTVPDLALSDYVYPDSAMRFESPSRRFDSSPPPEMPPSSFVTSLLGPASSSQSDVLSDAPFAVSEVTSSPPPSSFIASTLTTVSASDDVHDGVSDLTAMEDDQSTSEVIVAAPKERIFVPFESLTQLVKIEYCSTILVPEAVRQILLWRSGDRTQVDLLTLEEEQILYNKGTRLLAERDWVLDVVRLREKKVAALKAMRAKSLKAMGGGSSMLMNDRNGSLSRPKRNLSVLNYQE</sequence>
<dbReference type="STRING" id="93625.A0A409XL23"/>
<comment type="caution">
    <text evidence="2">The sequence shown here is derived from an EMBL/GenBank/DDBJ whole genome shotgun (WGS) entry which is preliminary data.</text>
</comment>
<evidence type="ECO:0000256" key="1">
    <source>
        <dbReference type="SAM" id="MobiDB-lite"/>
    </source>
</evidence>
<dbReference type="AlphaFoldDB" id="A0A409XL23"/>
<feature type="compositionally biased region" description="Low complexity" evidence="1">
    <location>
        <begin position="693"/>
        <end position="703"/>
    </location>
</feature>
<feature type="region of interest" description="Disordered" evidence="1">
    <location>
        <begin position="746"/>
        <end position="770"/>
    </location>
</feature>
<dbReference type="Proteomes" id="UP000283269">
    <property type="component" value="Unassembled WGS sequence"/>
</dbReference>
<dbReference type="InParanoid" id="A0A409XL23"/>
<feature type="compositionally biased region" description="Acidic residues" evidence="1">
    <location>
        <begin position="498"/>
        <end position="508"/>
    </location>
</feature>
<feature type="region of interest" description="Disordered" evidence="1">
    <location>
        <begin position="1"/>
        <end position="84"/>
    </location>
</feature>
<name>A0A409XL23_PSICY</name>
<organism evidence="2 3">
    <name type="scientific">Psilocybe cyanescens</name>
    <dbReference type="NCBI Taxonomy" id="93625"/>
    <lineage>
        <taxon>Eukaryota</taxon>
        <taxon>Fungi</taxon>
        <taxon>Dikarya</taxon>
        <taxon>Basidiomycota</taxon>
        <taxon>Agaricomycotina</taxon>
        <taxon>Agaricomycetes</taxon>
        <taxon>Agaricomycetidae</taxon>
        <taxon>Agaricales</taxon>
        <taxon>Agaricineae</taxon>
        <taxon>Strophariaceae</taxon>
        <taxon>Psilocybe</taxon>
    </lineage>
</organism>
<feature type="compositionally biased region" description="Low complexity" evidence="1">
    <location>
        <begin position="30"/>
        <end position="41"/>
    </location>
</feature>
<proteinExistence type="predicted"/>
<protein>
    <submittedName>
        <fullName evidence="2">Uncharacterized protein</fullName>
    </submittedName>
</protein>
<gene>
    <name evidence="2" type="ORF">CVT25_014324</name>
</gene>
<feature type="region of interest" description="Disordered" evidence="1">
    <location>
        <begin position="498"/>
        <end position="526"/>
    </location>
</feature>
<feature type="region of interest" description="Disordered" evidence="1">
    <location>
        <begin position="938"/>
        <end position="959"/>
    </location>
</feature>
<feature type="region of interest" description="Disordered" evidence="1">
    <location>
        <begin position="678"/>
        <end position="703"/>
    </location>
</feature>
<dbReference type="EMBL" id="NHYD01001350">
    <property type="protein sequence ID" value="PPQ91437.1"/>
    <property type="molecule type" value="Genomic_DNA"/>
</dbReference>
<feature type="region of interest" description="Disordered" evidence="1">
    <location>
        <begin position="634"/>
        <end position="655"/>
    </location>
</feature>